<organism evidence="1 2">
    <name type="scientific">Tetranychus urticae</name>
    <name type="common">Two-spotted spider mite</name>
    <dbReference type="NCBI Taxonomy" id="32264"/>
    <lineage>
        <taxon>Eukaryota</taxon>
        <taxon>Metazoa</taxon>
        <taxon>Ecdysozoa</taxon>
        <taxon>Arthropoda</taxon>
        <taxon>Chelicerata</taxon>
        <taxon>Arachnida</taxon>
        <taxon>Acari</taxon>
        <taxon>Acariformes</taxon>
        <taxon>Trombidiformes</taxon>
        <taxon>Prostigmata</taxon>
        <taxon>Eleutherengona</taxon>
        <taxon>Raphignathae</taxon>
        <taxon>Tetranychoidea</taxon>
        <taxon>Tetranychidae</taxon>
        <taxon>Tetranychus</taxon>
    </lineage>
</organism>
<name>T1KQ59_TETUR</name>
<dbReference type="HOGENOM" id="CLU_3109028_0_0_1"/>
<evidence type="ECO:0000313" key="2">
    <source>
        <dbReference type="Proteomes" id="UP000015104"/>
    </source>
</evidence>
<proteinExistence type="predicted"/>
<protein>
    <submittedName>
        <fullName evidence="1">Uncharacterized protein</fullName>
    </submittedName>
</protein>
<dbReference type="EMBL" id="CAEY01000346">
    <property type="status" value="NOT_ANNOTATED_CDS"/>
    <property type="molecule type" value="Genomic_DNA"/>
</dbReference>
<reference evidence="2" key="1">
    <citation type="submission" date="2011-08" db="EMBL/GenBank/DDBJ databases">
        <authorList>
            <person name="Rombauts S."/>
        </authorList>
    </citation>
    <scope>NUCLEOTIDE SEQUENCE</scope>
    <source>
        <strain evidence="2">London</strain>
    </source>
</reference>
<dbReference type="Proteomes" id="UP000015104">
    <property type="component" value="Unassembled WGS sequence"/>
</dbReference>
<keyword evidence="2" id="KW-1185">Reference proteome</keyword>
<sequence length="51" mass="5688">MSEARFALLDRIHVMTYDLRGTHIKKWIGGGQAGPCTGDSDIMAYYEVSKP</sequence>
<accession>T1KQ59</accession>
<dbReference type="EnsemblMetazoa" id="tetur17g02950.1">
    <property type="protein sequence ID" value="tetur17g02950.1"/>
    <property type="gene ID" value="tetur17g02950"/>
</dbReference>
<reference evidence="1" key="2">
    <citation type="submission" date="2015-06" db="UniProtKB">
        <authorList>
            <consortium name="EnsemblMetazoa"/>
        </authorList>
    </citation>
    <scope>IDENTIFICATION</scope>
</reference>
<dbReference type="AlphaFoldDB" id="T1KQ59"/>
<evidence type="ECO:0000313" key="1">
    <source>
        <dbReference type="EnsemblMetazoa" id="tetur17g02950.1"/>
    </source>
</evidence>